<evidence type="ECO:0000256" key="6">
    <source>
        <dbReference type="ARBA" id="ARBA00022741"/>
    </source>
</evidence>
<protein>
    <recommendedName>
        <fullName evidence="10">Probable nicotinate-nucleotide adenylyltransferase</fullName>
        <ecNumber evidence="10">2.7.7.18</ecNumber>
    </recommendedName>
    <alternativeName>
        <fullName evidence="10">Deamido-NAD(+) diphosphorylase</fullName>
    </alternativeName>
    <alternativeName>
        <fullName evidence="10">Deamido-NAD(+) pyrophosphorylase</fullName>
    </alternativeName>
    <alternativeName>
        <fullName evidence="10">Nicotinate mononucleotide adenylyltransferase</fullName>
        <shortName evidence="10">NaMN adenylyltransferase</shortName>
    </alternativeName>
</protein>
<feature type="domain" description="Cytidyltransferase-like" evidence="11">
    <location>
        <begin position="6"/>
        <end position="161"/>
    </location>
</feature>
<dbReference type="GO" id="GO:0005524">
    <property type="term" value="F:ATP binding"/>
    <property type="evidence" value="ECO:0007669"/>
    <property type="project" value="UniProtKB-KW"/>
</dbReference>
<dbReference type="SUPFAM" id="SSF52374">
    <property type="entry name" value="Nucleotidylyl transferase"/>
    <property type="match status" value="1"/>
</dbReference>
<gene>
    <name evidence="10" type="primary">nadD</name>
    <name evidence="12" type="ORF">K3T81_05695</name>
</gene>
<keyword evidence="3 10" id="KW-0662">Pyridine nucleotide biosynthesis</keyword>
<dbReference type="NCBIfam" id="TIGR00482">
    <property type="entry name" value="nicotinate (nicotinamide) nucleotide adenylyltransferase"/>
    <property type="match status" value="1"/>
</dbReference>
<keyword evidence="7 10" id="KW-0067">ATP-binding</keyword>
<evidence type="ECO:0000313" key="13">
    <source>
        <dbReference type="Proteomes" id="UP001199631"/>
    </source>
</evidence>
<dbReference type="Gene3D" id="3.40.50.620">
    <property type="entry name" value="HUPs"/>
    <property type="match status" value="1"/>
</dbReference>
<proteinExistence type="inferred from homology"/>
<dbReference type="GO" id="GO:0004515">
    <property type="term" value="F:nicotinate-nucleotide adenylyltransferase activity"/>
    <property type="evidence" value="ECO:0007669"/>
    <property type="project" value="UniProtKB-UniRule"/>
</dbReference>
<dbReference type="NCBIfam" id="NF000841">
    <property type="entry name" value="PRK00071.1-4"/>
    <property type="match status" value="1"/>
</dbReference>
<keyword evidence="13" id="KW-1185">Reference proteome</keyword>
<dbReference type="PANTHER" id="PTHR39321">
    <property type="entry name" value="NICOTINATE-NUCLEOTIDE ADENYLYLTRANSFERASE-RELATED"/>
    <property type="match status" value="1"/>
</dbReference>
<evidence type="ECO:0000256" key="8">
    <source>
        <dbReference type="ARBA" id="ARBA00023027"/>
    </source>
</evidence>
<evidence type="ECO:0000256" key="7">
    <source>
        <dbReference type="ARBA" id="ARBA00022840"/>
    </source>
</evidence>
<dbReference type="RefSeq" id="WP_106896986.1">
    <property type="nucleotide sequence ID" value="NZ_JAIFZM010000004.1"/>
</dbReference>
<evidence type="ECO:0000256" key="1">
    <source>
        <dbReference type="ARBA" id="ARBA00002324"/>
    </source>
</evidence>
<reference evidence="12 13" key="1">
    <citation type="journal article" date="2022" name="Evol. Bioinform. Online">
        <title>Draft Genome Sequence of Oceanobacillus jordanicus Strain GSFE11, a Halotolerant Plant Growth-Promoting Bacterial Endophyte Isolated From the Jordan Valley.</title>
        <authorList>
            <person name="Alhindi T."/>
            <person name="Albdaiwi R."/>
        </authorList>
    </citation>
    <scope>NUCLEOTIDE SEQUENCE [LARGE SCALE GENOMIC DNA]</scope>
    <source>
        <strain evidence="12 13">GSFE11</strain>
    </source>
</reference>
<dbReference type="InterPro" id="IPR014729">
    <property type="entry name" value="Rossmann-like_a/b/a_fold"/>
</dbReference>
<evidence type="ECO:0000256" key="4">
    <source>
        <dbReference type="ARBA" id="ARBA00022679"/>
    </source>
</evidence>
<dbReference type="Proteomes" id="UP001199631">
    <property type="component" value="Unassembled WGS sequence"/>
</dbReference>
<evidence type="ECO:0000256" key="9">
    <source>
        <dbReference type="ARBA" id="ARBA00048721"/>
    </source>
</evidence>
<evidence type="ECO:0000259" key="11">
    <source>
        <dbReference type="Pfam" id="PF01467"/>
    </source>
</evidence>
<accession>A0AAW5B5T6</accession>
<dbReference type="HAMAP" id="MF_00244">
    <property type="entry name" value="NaMN_adenylyltr"/>
    <property type="match status" value="1"/>
</dbReference>
<comment type="function">
    <text evidence="1 10">Catalyzes the reversible adenylation of nicotinate mononucleotide (NaMN) to nicotinic acid adenine dinucleotide (NaAD).</text>
</comment>
<organism evidence="12 13">
    <name type="scientific">Oceanobacillus jordanicus</name>
    <dbReference type="NCBI Taxonomy" id="2867266"/>
    <lineage>
        <taxon>Bacteria</taxon>
        <taxon>Bacillati</taxon>
        <taxon>Bacillota</taxon>
        <taxon>Bacilli</taxon>
        <taxon>Bacillales</taxon>
        <taxon>Bacillaceae</taxon>
        <taxon>Oceanobacillus</taxon>
    </lineage>
</organism>
<dbReference type="NCBIfam" id="NF000840">
    <property type="entry name" value="PRK00071.1-3"/>
    <property type="match status" value="1"/>
</dbReference>
<evidence type="ECO:0000313" key="12">
    <source>
        <dbReference type="EMBL" id="MCG3418637.1"/>
    </source>
</evidence>
<dbReference type="Pfam" id="PF01467">
    <property type="entry name" value="CTP_transf_like"/>
    <property type="match status" value="1"/>
</dbReference>
<dbReference type="CDD" id="cd02165">
    <property type="entry name" value="NMNAT"/>
    <property type="match status" value="1"/>
</dbReference>
<comment type="pathway">
    <text evidence="2 10">Cofactor biosynthesis; NAD(+) biosynthesis; deamido-NAD(+) from nicotinate D-ribonucleotide: step 1/1.</text>
</comment>
<dbReference type="EMBL" id="JAIFZM010000004">
    <property type="protein sequence ID" value="MCG3418637.1"/>
    <property type="molecule type" value="Genomic_DNA"/>
</dbReference>
<keyword evidence="5 10" id="KW-0548">Nucleotidyltransferase</keyword>
<comment type="caution">
    <text evidence="12">The sequence shown here is derived from an EMBL/GenBank/DDBJ whole genome shotgun (WGS) entry which is preliminary data.</text>
</comment>
<comment type="catalytic activity">
    <reaction evidence="9 10">
        <text>nicotinate beta-D-ribonucleotide + ATP + H(+) = deamido-NAD(+) + diphosphate</text>
        <dbReference type="Rhea" id="RHEA:22860"/>
        <dbReference type="ChEBI" id="CHEBI:15378"/>
        <dbReference type="ChEBI" id="CHEBI:30616"/>
        <dbReference type="ChEBI" id="CHEBI:33019"/>
        <dbReference type="ChEBI" id="CHEBI:57502"/>
        <dbReference type="ChEBI" id="CHEBI:58437"/>
        <dbReference type="EC" id="2.7.7.18"/>
    </reaction>
</comment>
<keyword evidence="8 10" id="KW-0520">NAD</keyword>
<dbReference type="GO" id="GO:0009435">
    <property type="term" value="P:NAD+ biosynthetic process"/>
    <property type="evidence" value="ECO:0007669"/>
    <property type="project" value="UniProtKB-UniRule"/>
</dbReference>
<keyword evidence="4 10" id="KW-0808">Transferase</keyword>
<dbReference type="EC" id="2.7.7.18" evidence="10"/>
<keyword evidence="6 10" id="KW-0547">Nucleotide-binding</keyword>
<evidence type="ECO:0000256" key="3">
    <source>
        <dbReference type="ARBA" id="ARBA00022642"/>
    </source>
</evidence>
<dbReference type="PANTHER" id="PTHR39321:SF3">
    <property type="entry name" value="PHOSPHOPANTETHEINE ADENYLYLTRANSFERASE"/>
    <property type="match status" value="1"/>
</dbReference>
<name>A0AAW5B5T6_9BACI</name>
<sequence length="188" mass="21672">MKKVGILGGTFDPPHLGHLMIAEEAREKLELEEVWFIPSFTPPHKADLGTTAEDRMKMVNCAISNNPFFKLNTIEIDRTGKSYTIDTIKRLKEMHPDHDFYFIIGADMVEYLPKWYQIEELVNLVQFVGVKRAGSTLDTDYPVIIVDIPSVDISSTDLRQRVKLNQQITYLTTERVQAYIKENYLYGN</sequence>
<dbReference type="AlphaFoldDB" id="A0AAW5B5T6"/>
<dbReference type="InterPro" id="IPR005248">
    <property type="entry name" value="NadD/NMNAT"/>
</dbReference>
<dbReference type="InterPro" id="IPR004821">
    <property type="entry name" value="Cyt_trans-like"/>
</dbReference>
<dbReference type="NCBIfam" id="TIGR00125">
    <property type="entry name" value="cyt_tran_rel"/>
    <property type="match status" value="1"/>
</dbReference>
<comment type="similarity">
    <text evidence="10">Belongs to the NadD family.</text>
</comment>
<evidence type="ECO:0000256" key="10">
    <source>
        <dbReference type="HAMAP-Rule" id="MF_00244"/>
    </source>
</evidence>
<evidence type="ECO:0000256" key="2">
    <source>
        <dbReference type="ARBA" id="ARBA00005019"/>
    </source>
</evidence>
<evidence type="ECO:0000256" key="5">
    <source>
        <dbReference type="ARBA" id="ARBA00022695"/>
    </source>
</evidence>